<sequence length="284" mass="30895">QDAALLAQLAGASTSRTEFDQSFAQLLNTHPYPSAPPATGFYNNFFHHGSMGHPGQIPPVSSLDFAWNQLVQQQAHHPMYNLPHQTPLIPTIPYPNPLQNTSLPPPVQPILSLTDNRGGGRRATSASGTQPAEQHSTSSPSSPTGTDADITEVERVAITEEKRRRNTAASARFRIKKKQRTVNLERSVSDLTSRAEELEREVTDLRRENGWLKEIVMLKGTRYAQAANAQQRIALSQAGVGHPGTSSASSSSKAPVIPGDEPSDDEESDDDYSETDKKGKGKKP</sequence>
<dbReference type="SMART" id="SM00338">
    <property type="entry name" value="BRLZ"/>
    <property type="match status" value="1"/>
</dbReference>
<accession>A0A9P6C564</accession>
<dbReference type="GO" id="GO:0005634">
    <property type="term" value="C:nucleus"/>
    <property type="evidence" value="ECO:0007669"/>
    <property type="project" value="UniProtKB-SubCell"/>
</dbReference>
<feature type="non-terminal residue" evidence="9">
    <location>
        <position position="1"/>
    </location>
</feature>
<keyword evidence="2" id="KW-0805">Transcription regulation</keyword>
<dbReference type="GO" id="GO:0001228">
    <property type="term" value="F:DNA-binding transcription activator activity, RNA polymerase II-specific"/>
    <property type="evidence" value="ECO:0007669"/>
    <property type="project" value="TreeGrafter"/>
</dbReference>
<feature type="non-terminal residue" evidence="9">
    <location>
        <position position="284"/>
    </location>
</feature>
<keyword evidence="6" id="KW-0175">Coiled coil</keyword>
<keyword evidence="10" id="KW-1185">Reference proteome</keyword>
<dbReference type="CDD" id="cd14705">
    <property type="entry name" value="bZIP_Zip1"/>
    <property type="match status" value="1"/>
</dbReference>
<dbReference type="Proteomes" id="UP000807342">
    <property type="component" value="Unassembled WGS sequence"/>
</dbReference>
<evidence type="ECO:0000256" key="3">
    <source>
        <dbReference type="ARBA" id="ARBA00023125"/>
    </source>
</evidence>
<keyword evidence="3" id="KW-0238">DNA-binding</keyword>
<organism evidence="9 10">
    <name type="scientific">Macrolepiota fuliginosa MF-IS2</name>
    <dbReference type="NCBI Taxonomy" id="1400762"/>
    <lineage>
        <taxon>Eukaryota</taxon>
        <taxon>Fungi</taxon>
        <taxon>Dikarya</taxon>
        <taxon>Basidiomycota</taxon>
        <taxon>Agaricomycotina</taxon>
        <taxon>Agaricomycetes</taxon>
        <taxon>Agaricomycetidae</taxon>
        <taxon>Agaricales</taxon>
        <taxon>Agaricineae</taxon>
        <taxon>Agaricaceae</taxon>
        <taxon>Macrolepiota</taxon>
    </lineage>
</organism>
<dbReference type="AlphaFoldDB" id="A0A9P6C564"/>
<dbReference type="Pfam" id="PF07716">
    <property type="entry name" value="bZIP_2"/>
    <property type="match status" value="1"/>
</dbReference>
<dbReference type="PROSITE" id="PS50217">
    <property type="entry name" value="BZIP"/>
    <property type="match status" value="1"/>
</dbReference>
<dbReference type="SUPFAM" id="SSF57959">
    <property type="entry name" value="Leucine zipper domain"/>
    <property type="match status" value="1"/>
</dbReference>
<gene>
    <name evidence="9" type="ORF">P691DRAFT_615578</name>
</gene>
<keyword evidence="5" id="KW-0539">Nucleus</keyword>
<evidence type="ECO:0000313" key="10">
    <source>
        <dbReference type="Proteomes" id="UP000807342"/>
    </source>
</evidence>
<evidence type="ECO:0000256" key="1">
    <source>
        <dbReference type="ARBA" id="ARBA00004123"/>
    </source>
</evidence>
<feature type="domain" description="BZIP" evidence="8">
    <location>
        <begin position="160"/>
        <end position="214"/>
    </location>
</feature>
<feature type="region of interest" description="Disordered" evidence="7">
    <location>
        <begin position="94"/>
        <end position="151"/>
    </location>
</feature>
<evidence type="ECO:0000256" key="2">
    <source>
        <dbReference type="ARBA" id="ARBA00023015"/>
    </source>
</evidence>
<dbReference type="PANTHER" id="PTHR13044">
    <property type="entry name" value="ACTIVATING TRANSCRIPTION FACTOR ATF 4/5"/>
    <property type="match status" value="1"/>
</dbReference>
<dbReference type="GO" id="GO:0000977">
    <property type="term" value="F:RNA polymerase II transcription regulatory region sequence-specific DNA binding"/>
    <property type="evidence" value="ECO:0007669"/>
    <property type="project" value="TreeGrafter"/>
</dbReference>
<protein>
    <recommendedName>
        <fullName evidence="8">BZIP domain-containing protein</fullName>
    </recommendedName>
</protein>
<evidence type="ECO:0000313" key="9">
    <source>
        <dbReference type="EMBL" id="KAF9452571.1"/>
    </source>
</evidence>
<proteinExistence type="predicted"/>
<evidence type="ECO:0000259" key="8">
    <source>
        <dbReference type="PROSITE" id="PS50217"/>
    </source>
</evidence>
<evidence type="ECO:0000256" key="4">
    <source>
        <dbReference type="ARBA" id="ARBA00023163"/>
    </source>
</evidence>
<dbReference type="EMBL" id="MU151070">
    <property type="protein sequence ID" value="KAF9452571.1"/>
    <property type="molecule type" value="Genomic_DNA"/>
</dbReference>
<dbReference type="PROSITE" id="PS00036">
    <property type="entry name" value="BZIP_BASIC"/>
    <property type="match status" value="1"/>
</dbReference>
<dbReference type="PANTHER" id="PTHR13044:SF14">
    <property type="entry name" value="CRYPTOCEPHAL, ISOFORM A"/>
    <property type="match status" value="1"/>
</dbReference>
<evidence type="ECO:0000256" key="6">
    <source>
        <dbReference type="SAM" id="Coils"/>
    </source>
</evidence>
<dbReference type="InterPro" id="IPR004827">
    <property type="entry name" value="bZIP"/>
</dbReference>
<comment type="subcellular location">
    <subcellularLocation>
        <location evidence="1">Nucleus</location>
    </subcellularLocation>
</comment>
<feature type="region of interest" description="Disordered" evidence="7">
    <location>
        <begin position="238"/>
        <end position="284"/>
    </location>
</feature>
<reference evidence="9" key="1">
    <citation type="submission" date="2020-11" db="EMBL/GenBank/DDBJ databases">
        <authorList>
            <consortium name="DOE Joint Genome Institute"/>
            <person name="Ahrendt S."/>
            <person name="Riley R."/>
            <person name="Andreopoulos W."/>
            <person name="Labutti K."/>
            <person name="Pangilinan J."/>
            <person name="Ruiz-Duenas F.J."/>
            <person name="Barrasa J.M."/>
            <person name="Sanchez-Garcia M."/>
            <person name="Camarero S."/>
            <person name="Miyauchi S."/>
            <person name="Serrano A."/>
            <person name="Linde D."/>
            <person name="Babiker R."/>
            <person name="Drula E."/>
            <person name="Ayuso-Fernandez I."/>
            <person name="Pacheco R."/>
            <person name="Padilla G."/>
            <person name="Ferreira P."/>
            <person name="Barriuso J."/>
            <person name="Kellner H."/>
            <person name="Castanera R."/>
            <person name="Alfaro M."/>
            <person name="Ramirez L."/>
            <person name="Pisabarro A.G."/>
            <person name="Kuo A."/>
            <person name="Tritt A."/>
            <person name="Lipzen A."/>
            <person name="He G."/>
            <person name="Yan M."/>
            <person name="Ng V."/>
            <person name="Cullen D."/>
            <person name="Martin F."/>
            <person name="Rosso M.-N."/>
            <person name="Henrissat B."/>
            <person name="Hibbett D."/>
            <person name="Martinez A.T."/>
            <person name="Grigoriev I.V."/>
        </authorList>
    </citation>
    <scope>NUCLEOTIDE SEQUENCE</scope>
    <source>
        <strain evidence="9">MF-IS2</strain>
    </source>
</reference>
<keyword evidence="4" id="KW-0804">Transcription</keyword>
<feature type="compositionally biased region" description="Acidic residues" evidence="7">
    <location>
        <begin position="261"/>
        <end position="273"/>
    </location>
</feature>
<feature type="coiled-coil region" evidence="6">
    <location>
        <begin position="181"/>
        <end position="215"/>
    </location>
</feature>
<evidence type="ECO:0000256" key="7">
    <source>
        <dbReference type="SAM" id="MobiDB-lite"/>
    </source>
</evidence>
<dbReference type="InterPro" id="IPR046347">
    <property type="entry name" value="bZIP_sf"/>
</dbReference>
<dbReference type="OrthoDB" id="1939598at2759"/>
<comment type="caution">
    <text evidence="9">The sequence shown here is derived from an EMBL/GenBank/DDBJ whole genome shotgun (WGS) entry which is preliminary data.</text>
</comment>
<evidence type="ECO:0000256" key="5">
    <source>
        <dbReference type="ARBA" id="ARBA00023242"/>
    </source>
</evidence>
<name>A0A9P6C564_9AGAR</name>
<dbReference type="Gene3D" id="1.20.5.170">
    <property type="match status" value="1"/>
</dbReference>